<gene>
    <name evidence="2" type="ORF">B0F88_10291</name>
</gene>
<dbReference type="EMBL" id="PTIY01000002">
    <property type="protein sequence ID" value="PPK73112.1"/>
    <property type="molecule type" value="Genomic_DNA"/>
</dbReference>
<sequence>MLTRSSIKHWYLIHKWTSLICTAFMLLLCLTGLPLIFSDEIDRALGYSVTPPDLPETAERADLDAIISAAKARRPGDAVQFIVADPDEPDLWFVRMAENVAAAKPSAFYAFDARTGDYLYQYPLDQGVMNIMLRLHVDMFAGLWGTLFLGLMGLLLVASLVSGVVLYGPFMRKLAFGAVRRKQSTRLKWLDLHNLLGIATLVWFLVVGATGVINTLATPIFGQWQSGELADMTAPYRTMPPVREPGSVQKALDAARTVAPDMSLGFIAFPGNGFAGPRHFVAFMQGNSPLTSKLLKPVLIDAQTGGVVETRELPWYVTALLISKPLHFGDYGGLPLKIIWALLDILSIAVLGSGLYLWLKKRNVSIEARLDALPNEKEKDCA</sequence>
<evidence type="ECO:0000256" key="1">
    <source>
        <dbReference type="SAM" id="Phobius"/>
    </source>
</evidence>
<keyword evidence="1" id="KW-0472">Membrane</keyword>
<keyword evidence="1" id="KW-0812">Transmembrane</keyword>
<dbReference type="Pfam" id="PF03929">
    <property type="entry name" value="PepSY_TM"/>
    <property type="match status" value="1"/>
</dbReference>
<feature type="transmembrane region" description="Helical" evidence="1">
    <location>
        <begin position="142"/>
        <end position="168"/>
    </location>
</feature>
<reference evidence="2 3" key="1">
    <citation type="submission" date="2018-02" db="EMBL/GenBank/DDBJ databases">
        <title>Subsurface microbial communities from deep shales in Ohio and West Virginia, USA.</title>
        <authorList>
            <person name="Wrighton K."/>
        </authorList>
    </citation>
    <scope>NUCLEOTIDE SEQUENCE [LARGE SCALE GENOMIC DNA]</scope>
    <source>
        <strain evidence="2 3">OWC-G53F</strain>
    </source>
</reference>
<dbReference type="Proteomes" id="UP000238071">
    <property type="component" value="Unassembled WGS sequence"/>
</dbReference>
<accession>A0A2S6H6K0</accession>
<organism evidence="2 3">
    <name type="scientific">Methylobacter tundripaludum</name>
    <dbReference type="NCBI Taxonomy" id="173365"/>
    <lineage>
        <taxon>Bacteria</taxon>
        <taxon>Pseudomonadati</taxon>
        <taxon>Pseudomonadota</taxon>
        <taxon>Gammaproteobacteria</taxon>
        <taxon>Methylococcales</taxon>
        <taxon>Methylococcaceae</taxon>
        <taxon>Methylobacter</taxon>
    </lineage>
</organism>
<comment type="caution">
    <text evidence="2">The sequence shown here is derived from an EMBL/GenBank/DDBJ whole genome shotgun (WGS) entry which is preliminary data.</text>
</comment>
<protein>
    <submittedName>
        <fullName evidence="2">Putative iron-regulated membrane protein</fullName>
    </submittedName>
</protein>
<dbReference type="RefSeq" id="WP_104422385.1">
    <property type="nucleotide sequence ID" value="NZ_PTIY01000002.1"/>
</dbReference>
<evidence type="ECO:0000313" key="2">
    <source>
        <dbReference type="EMBL" id="PPK73112.1"/>
    </source>
</evidence>
<dbReference type="PANTHER" id="PTHR34219">
    <property type="entry name" value="IRON-REGULATED INNER MEMBRANE PROTEIN-RELATED"/>
    <property type="match status" value="1"/>
</dbReference>
<name>A0A2S6H6K0_9GAMM</name>
<dbReference type="OrthoDB" id="6307929at2"/>
<dbReference type="InterPro" id="IPR005625">
    <property type="entry name" value="PepSY-ass_TM"/>
</dbReference>
<feature type="transmembrane region" description="Helical" evidence="1">
    <location>
        <begin position="338"/>
        <end position="359"/>
    </location>
</feature>
<feature type="transmembrane region" description="Helical" evidence="1">
    <location>
        <begin position="189"/>
        <end position="213"/>
    </location>
</feature>
<dbReference type="AlphaFoldDB" id="A0A2S6H6K0"/>
<keyword evidence="1" id="KW-1133">Transmembrane helix</keyword>
<dbReference type="PANTHER" id="PTHR34219:SF3">
    <property type="entry name" value="BLL7967 PROTEIN"/>
    <property type="match status" value="1"/>
</dbReference>
<keyword evidence="3" id="KW-1185">Reference proteome</keyword>
<proteinExistence type="predicted"/>
<evidence type="ECO:0000313" key="3">
    <source>
        <dbReference type="Proteomes" id="UP000238071"/>
    </source>
</evidence>